<evidence type="ECO:0000256" key="5">
    <source>
        <dbReference type="ARBA" id="ARBA00023288"/>
    </source>
</evidence>
<protein>
    <recommendedName>
        <fullName evidence="3">17 kDa surface antigen</fullName>
    </recommendedName>
</protein>
<organism evidence="9 10">
    <name type="scientific">Sphingomonas paeninsulae</name>
    <dbReference type="NCBI Taxonomy" id="2319844"/>
    <lineage>
        <taxon>Bacteria</taxon>
        <taxon>Pseudomonadati</taxon>
        <taxon>Pseudomonadota</taxon>
        <taxon>Alphaproteobacteria</taxon>
        <taxon>Sphingomonadales</taxon>
        <taxon>Sphingomonadaceae</taxon>
        <taxon>Sphingomonas</taxon>
    </lineage>
</organism>
<dbReference type="RefSeq" id="WP_121152938.1">
    <property type="nucleotide sequence ID" value="NZ_CP032829.1"/>
</dbReference>
<keyword evidence="10" id="KW-1185">Reference proteome</keyword>
<evidence type="ECO:0000256" key="6">
    <source>
        <dbReference type="SAM" id="MobiDB-lite"/>
    </source>
</evidence>
<reference evidence="9 10" key="1">
    <citation type="submission" date="2018-09" db="EMBL/GenBank/DDBJ databases">
        <title>Sphingomonas peninsula sp. nov., isolated from fildes peninsula, Antarctic soil.</title>
        <authorList>
            <person name="Yingchao G."/>
        </authorList>
    </citation>
    <scope>NUCLEOTIDE SEQUENCE [LARGE SCALE GENOMIC DNA]</scope>
    <source>
        <strain evidence="9 10">YZ-8</strain>
    </source>
</reference>
<keyword evidence="7" id="KW-0732">Signal</keyword>
<evidence type="ECO:0000256" key="3">
    <source>
        <dbReference type="ARBA" id="ARBA00015281"/>
    </source>
</evidence>
<comment type="similarity">
    <text evidence="2">Belongs to the rickettsiale 17 kDa surface antigen family.</text>
</comment>
<dbReference type="InterPro" id="IPR008816">
    <property type="entry name" value="Gly_zipper_2TM_dom"/>
</dbReference>
<dbReference type="AlphaFoldDB" id="A0A494TFZ8"/>
<dbReference type="PANTHER" id="PTHR35603">
    <property type="match status" value="1"/>
</dbReference>
<gene>
    <name evidence="9" type="ORF">D3Y57_10505</name>
</gene>
<feature type="signal peptide" evidence="7">
    <location>
        <begin position="1"/>
        <end position="24"/>
    </location>
</feature>
<dbReference type="Pfam" id="PF05433">
    <property type="entry name" value="Rick_17kDa_Anti"/>
    <property type="match status" value="1"/>
</dbReference>
<feature type="compositionally biased region" description="Low complexity" evidence="6">
    <location>
        <begin position="24"/>
        <end position="34"/>
    </location>
</feature>
<evidence type="ECO:0000313" key="9">
    <source>
        <dbReference type="EMBL" id="AYJ86314.1"/>
    </source>
</evidence>
<evidence type="ECO:0000259" key="8">
    <source>
        <dbReference type="Pfam" id="PF05433"/>
    </source>
</evidence>
<accession>A0A494TFZ8</accession>
<feature type="region of interest" description="Disordered" evidence="6">
    <location>
        <begin position="24"/>
        <end position="67"/>
    </location>
</feature>
<evidence type="ECO:0000256" key="4">
    <source>
        <dbReference type="ARBA" id="ARBA00023136"/>
    </source>
</evidence>
<evidence type="ECO:0000256" key="7">
    <source>
        <dbReference type="SAM" id="SignalP"/>
    </source>
</evidence>
<comment type="subcellular location">
    <subcellularLocation>
        <location evidence="1">Cell outer membrane</location>
        <topology evidence="1">Lipid-anchor</topology>
    </subcellularLocation>
</comment>
<proteinExistence type="inferred from homology"/>
<sequence length="165" mass="18253">MRKFILAAALASFTLPLAVAPAQAQGGPQYNQNDGRYDRNDNRRGDRNDARRNDQRNYGRYDYNRPDPRYGNYRADRYYVQGNQYRPRVMNSNERIYRGQDNRYYCRRNDGTTGLVIGGLAGGLLGNTIAPGGSKVLGTVIGGGAGALIGQAIGRDSGNNRPTCR</sequence>
<dbReference type="GO" id="GO:0009279">
    <property type="term" value="C:cell outer membrane"/>
    <property type="evidence" value="ECO:0007669"/>
    <property type="project" value="UniProtKB-SubCell"/>
</dbReference>
<dbReference type="OrthoDB" id="7585895at2"/>
<dbReference type="EMBL" id="CP032829">
    <property type="protein sequence ID" value="AYJ86314.1"/>
    <property type="molecule type" value="Genomic_DNA"/>
</dbReference>
<dbReference type="KEGG" id="spha:D3Y57_10505"/>
<name>A0A494TFZ8_SPHPE</name>
<dbReference type="PANTHER" id="PTHR35603:SF2">
    <property type="entry name" value="OUTER MEMBRANE LIPOPROTEIN"/>
    <property type="match status" value="1"/>
</dbReference>
<dbReference type="Proteomes" id="UP000276254">
    <property type="component" value="Chromosome"/>
</dbReference>
<evidence type="ECO:0000256" key="2">
    <source>
        <dbReference type="ARBA" id="ARBA00008681"/>
    </source>
</evidence>
<feature type="compositionally biased region" description="Basic and acidic residues" evidence="6">
    <location>
        <begin position="35"/>
        <end position="67"/>
    </location>
</feature>
<evidence type="ECO:0000256" key="1">
    <source>
        <dbReference type="ARBA" id="ARBA00004459"/>
    </source>
</evidence>
<keyword evidence="5" id="KW-0449">Lipoprotein</keyword>
<keyword evidence="4" id="KW-0472">Membrane</keyword>
<feature type="chain" id="PRO_5019822774" description="17 kDa surface antigen" evidence="7">
    <location>
        <begin position="25"/>
        <end position="165"/>
    </location>
</feature>
<dbReference type="InterPro" id="IPR051407">
    <property type="entry name" value="Bact_OM_lipoprot/Surf_antigen"/>
</dbReference>
<feature type="domain" description="Glycine zipper 2TM" evidence="8">
    <location>
        <begin position="114"/>
        <end position="154"/>
    </location>
</feature>
<evidence type="ECO:0000313" key="10">
    <source>
        <dbReference type="Proteomes" id="UP000276254"/>
    </source>
</evidence>